<dbReference type="OrthoDB" id="8906692at2"/>
<evidence type="ECO:0000259" key="4">
    <source>
        <dbReference type="PROSITE" id="PS50995"/>
    </source>
</evidence>
<dbReference type="PANTHER" id="PTHR35790:SF4">
    <property type="entry name" value="HTH-TYPE TRANSCRIPTIONAL REGULATOR PCHR"/>
    <property type="match status" value="1"/>
</dbReference>
<accession>A0A4S2GW09</accession>
<evidence type="ECO:0000256" key="1">
    <source>
        <dbReference type="ARBA" id="ARBA00023015"/>
    </source>
</evidence>
<dbReference type="InterPro" id="IPR052067">
    <property type="entry name" value="Metal_resp_HTH_trans_reg"/>
</dbReference>
<keyword evidence="2" id="KW-0238">DNA-binding</keyword>
<dbReference type="SUPFAM" id="SSF46785">
    <property type="entry name" value="Winged helix' DNA-binding domain"/>
    <property type="match status" value="1"/>
</dbReference>
<dbReference type="PROSITE" id="PS50995">
    <property type="entry name" value="HTH_MARR_2"/>
    <property type="match status" value="1"/>
</dbReference>
<reference evidence="5 6" key="1">
    <citation type="journal article" date="2017" name="Int. J. Syst. Evol. Microbiol.">
        <title>Marinicauda algicola sp. nov., isolated from a marine red alga Rhodosorus marinus.</title>
        <authorList>
            <person name="Jeong S.E."/>
            <person name="Jeon S.H."/>
            <person name="Chun B.H."/>
            <person name="Kim D.W."/>
            <person name="Jeon C.O."/>
        </authorList>
    </citation>
    <scope>NUCLEOTIDE SEQUENCE [LARGE SCALE GENOMIC DNA]</scope>
    <source>
        <strain evidence="5 6">JCM 31718</strain>
    </source>
</reference>
<organism evidence="5 6">
    <name type="scientific">Marinicauda algicola</name>
    <dbReference type="NCBI Taxonomy" id="2029849"/>
    <lineage>
        <taxon>Bacteria</taxon>
        <taxon>Pseudomonadati</taxon>
        <taxon>Pseudomonadota</taxon>
        <taxon>Alphaproteobacteria</taxon>
        <taxon>Maricaulales</taxon>
        <taxon>Maricaulaceae</taxon>
        <taxon>Marinicauda</taxon>
    </lineage>
</organism>
<protein>
    <submittedName>
        <fullName evidence="5">MarR family transcriptional regulator</fullName>
    </submittedName>
</protein>
<dbReference type="InterPro" id="IPR036390">
    <property type="entry name" value="WH_DNA-bd_sf"/>
</dbReference>
<evidence type="ECO:0000256" key="3">
    <source>
        <dbReference type="ARBA" id="ARBA00023163"/>
    </source>
</evidence>
<sequence length="175" mass="19194">MDDAAKLGRREGEGAGDHPLRLPAYLPYRLSVASNKVSGLIAKAYQSRFGLSIQEWRVIAVLGEGTPLTAQAICEATAMDKVSVSRAIRALDERDLVRRKQRESDRRASDVVLTGEGRRIYDEIAPLALDYERALLEGLSAGERETLMELLARLERRAEQLTGKGAFAAPETAGK</sequence>
<proteinExistence type="predicted"/>
<keyword evidence="1" id="KW-0805">Transcription regulation</keyword>
<dbReference type="PRINTS" id="PR00598">
    <property type="entry name" value="HTHMARR"/>
</dbReference>
<dbReference type="InterPro" id="IPR036388">
    <property type="entry name" value="WH-like_DNA-bd_sf"/>
</dbReference>
<evidence type="ECO:0000313" key="5">
    <source>
        <dbReference type="EMBL" id="TGY87290.1"/>
    </source>
</evidence>
<dbReference type="InterPro" id="IPR000835">
    <property type="entry name" value="HTH_MarR-typ"/>
</dbReference>
<keyword evidence="6" id="KW-1185">Reference proteome</keyword>
<dbReference type="GO" id="GO:0003700">
    <property type="term" value="F:DNA-binding transcription factor activity"/>
    <property type="evidence" value="ECO:0007669"/>
    <property type="project" value="InterPro"/>
</dbReference>
<dbReference type="SMART" id="SM00347">
    <property type="entry name" value="HTH_MARR"/>
    <property type="match status" value="1"/>
</dbReference>
<dbReference type="EMBL" id="SRXW01000007">
    <property type="protein sequence ID" value="TGY87290.1"/>
    <property type="molecule type" value="Genomic_DNA"/>
</dbReference>
<keyword evidence="3" id="KW-0804">Transcription</keyword>
<dbReference type="Gene3D" id="1.10.10.10">
    <property type="entry name" value="Winged helix-like DNA-binding domain superfamily/Winged helix DNA-binding domain"/>
    <property type="match status" value="1"/>
</dbReference>
<evidence type="ECO:0000313" key="6">
    <source>
        <dbReference type="Proteomes" id="UP000308054"/>
    </source>
</evidence>
<name>A0A4S2GW09_9PROT</name>
<dbReference type="Proteomes" id="UP000308054">
    <property type="component" value="Unassembled WGS sequence"/>
</dbReference>
<dbReference type="RefSeq" id="WP_135997543.1">
    <property type="nucleotide sequence ID" value="NZ_CP071057.1"/>
</dbReference>
<dbReference type="Pfam" id="PF12802">
    <property type="entry name" value="MarR_2"/>
    <property type="match status" value="1"/>
</dbReference>
<dbReference type="AlphaFoldDB" id="A0A4S2GW09"/>
<evidence type="ECO:0000256" key="2">
    <source>
        <dbReference type="ARBA" id="ARBA00023125"/>
    </source>
</evidence>
<gene>
    <name evidence="5" type="ORF">E5163_16115</name>
</gene>
<comment type="caution">
    <text evidence="5">The sequence shown here is derived from an EMBL/GenBank/DDBJ whole genome shotgun (WGS) entry which is preliminary data.</text>
</comment>
<dbReference type="PANTHER" id="PTHR35790">
    <property type="entry name" value="HTH-TYPE TRANSCRIPTIONAL REGULATOR PCHR"/>
    <property type="match status" value="1"/>
</dbReference>
<feature type="domain" description="HTH marR-type" evidence="4">
    <location>
        <begin position="23"/>
        <end position="156"/>
    </location>
</feature>
<dbReference type="GO" id="GO:0003677">
    <property type="term" value="F:DNA binding"/>
    <property type="evidence" value="ECO:0007669"/>
    <property type="project" value="UniProtKB-KW"/>
</dbReference>